<dbReference type="FunFam" id="3.40.640.10:FF:000004">
    <property type="entry name" value="Acetylornithine aminotransferase"/>
    <property type="match status" value="1"/>
</dbReference>
<organism evidence="10 11">
    <name type="scientific">Amycolatopsis mediterranei (strain U-32)</name>
    <dbReference type="NCBI Taxonomy" id="749927"/>
    <lineage>
        <taxon>Bacteria</taxon>
        <taxon>Bacillati</taxon>
        <taxon>Actinomycetota</taxon>
        <taxon>Actinomycetes</taxon>
        <taxon>Pseudonocardiales</taxon>
        <taxon>Pseudonocardiaceae</taxon>
        <taxon>Amycolatopsis</taxon>
    </lineage>
</organism>
<dbReference type="PANTHER" id="PTHR45688">
    <property type="match status" value="1"/>
</dbReference>
<dbReference type="GeneID" id="92867987"/>
<keyword evidence="8" id="KW-0045">Antibiotic biosynthesis</keyword>
<dbReference type="RefSeq" id="WP_013222142.1">
    <property type="nucleotide sequence ID" value="NC_014318.1"/>
</dbReference>
<dbReference type="CDD" id="cd00610">
    <property type="entry name" value="OAT_like"/>
    <property type="match status" value="1"/>
</dbReference>
<dbReference type="GO" id="GO:0017000">
    <property type="term" value="P:antibiotic biosynthetic process"/>
    <property type="evidence" value="ECO:0007669"/>
    <property type="project" value="UniProtKB-KW"/>
</dbReference>
<dbReference type="Gene3D" id="3.90.1150.10">
    <property type="entry name" value="Aspartate Aminotransferase, domain 1"/>
    <property type="match status" value="1"/>
</dbReference>
<dbReference type="InterPro" id="IPR015421">
    <property type="entry name" value="PyrdxlP-dep_Trfase_major"/>
</dbReference>
<dbReference type="OrthoDB" id="9801052at2"/>
<dbReference type="PATRIC" id="fig|749927.5.peg.197"/>
<evidence type="ECO:0000256" key="9">
    <source>
        <dbReference type="RuleBase" id="RU003560"/>
    </source>
</evidence>
<evidence type="ECO:0000313" key="11">
    <source>
        <dbReference type="Proteomes" id="UP000000328"/>
    </source>
</evidence>
<dbReference type="Gene3D" id="3.40.640.10">
    <property type="entry name" value="Type I PLP-dependent aspartate aminotransferase-like (Major domain)"/>
    <property type="match status" value="1"/>
</dbReference>
<dbReference type="Pfam" id="PF00202">
    <property type="entry name" value="Aminotran_3"/>
    <property type="match status" value="1"/>
</dbReference>
<dbReference type="InterPro" id="IPR015424">
    <property type="entry name" value="PyrdxlP-dep_Trfase"/>
</dbReference>
<dbReference type="Proteomes" id="UP000000328">
    <property type="component" value="Chromosome"/>
</dbReference>
<evidence type="ECO:0000256" key="6">
    <source>
        <dbReference type="ARBA" id="ARBA00022679"/>
    </source>
</evidence>
<dbReference type="AlphaFoldDB" id="A0A0H3CVE7"/>
<keyword evidence="6 10" id="KW-0808">Transferase</keyword>
<dbReference type="PANTHER" id="PTHR45688:SF3">
    <property type="entry name" value="ALANINE--GLYOXYLATE AMINOTRANSFERASE 2, MITOCHONDRIAL"/>
    <property type="match status" value="1"/>
</dbReference>
<gene>
    <name evidence="10" type="ordered locus">AMED_0192</name>
</gene>
<proteinExistence type="inferred from homology"/>
<evidence type="ECO:0000256" key="1">
    <source>
        <dbReference type="ARBA" id="ARBA00001933"/>
    </source>
</evidence>
<dbReference type="GO" id="GO:0008453">
    <property type="term" value="F:alanine-glyoxylate transaminase activity"/>
    <property type="evidence" value="ECO:0007669"/>
    <property type="project" value="UniProtKB-EC"/>
</dbReference>
<dbReference type="GO" id="GO:0030170">
    <property type="term" value="F:pyridoxal phosphate binding"/>
    <property type="evidence" value="ECO:0007669"/>
    <property type="project" value="InterPro"/>
</dbReference>
<dbReference type="PIRSF" id="PIRSF000521">
    <property type="entry name" value="Transaminase_4ab_Lys_Orn"/>
    <property type="match status" value="1"/>
</dbReference>
<comment type="similarity">
    <text evidence="2 9">Belongs to the class-III pyridoxal-phosphate-dependent aminotransferase family.</text>
</comment>
<evidence type="ECO:0000313" key="10">
    <source>
        <dbReference type="EMBL" id="ADJ42015.1"/>
    </source>
</evidence>
<dbReference type="InterPro" id="IPR005814">
    <property type="entry name" value="Aminotrans_3"/>
</dbReference>
<dbReference type="EMBL" id="CP002000">
    <property type="protein sequence ID" value="ADJ42015.1"/>
    <property type="molecule type" value="Genomic_DNA"/>
</dbReference>
<protein>
    <recommendedName>
        <fullName evidence="4">alanine--glyoxylate transaminase</fullName>
        <ecNumber evidence="4">2.6.1.44</ecNumber>
    </recommendedName>
</protein>
<name>A0A0H3CVE7_AMYMU</name>
<reference evidence="10 11" key="1">
    <citation type="journal article" date="2010" name="Cell Res.">
        <title>Complete genome sequence of the rifamycin SV-producing Amycolatopsis mediterranei U32 revealed its genetic characteristics in phylogeny and metabolism.</title>
        <authorList>
            <person name="Zhao W."/>
            <person name="Zhong Y."/>
            <person name="Yuan H."/>
            <person name="Wang J."/>
            <person name="Zheng H."/>
            <person name="Wang Y."/>
            <person name="Cen X."/>
            <person name="Xu F."/>
            <person name="Bai J."/>
            <person name="Han X."/>
            <person name="Lu G."/>
            <person name="Zhu Y."/>
            <person name="Shao Z."/>
            <person name="Yan H."/>
            <person name="Li C."/>
            <person name="Peng N."/>
            <person name="Zhang Z."/>
            <person name="Zhang Y."/>
            <person name="Lin W."/>
            <person name="Fan Y."/>
            <person name="Qin Z."/>
            <person name="Hu Y."/>
            <person name="Zhu B."/>
            <person name="Wang S."/>
            <person name="Ding X."/>
            <person name="Zhao G.P."/>
        </authorList>
    </citation>
    <scope>NUCLEOTIDE SEQUENCE [LARGE SCALE GENOMIC DNA]</scope>
    <source>
        <strain evidence="11">U-32</strain>
    </source>
</reference>
<evidence type="ECO:0000256" key="3">
    <source>
        <dbReference type="ARBA" id="ARBA00011881"/>
    </source>
</evidence>
<sequence length="430" mass="46133">MTDELLARHRAVMPSWMSLLYEEPIEIVHAHDRRMTDSQGRTYLDFFAGVLTNSMGYDVAEIGDAVRKQLDTGILHTSTLYLIRSQVELAERIAKLSNIPDAKVFFTNSGSEANDTALMLATQYRRSNQVLAMRNSYHGRSFATVAITGNRGWSASSLSPVKVSYVHGGYRYRSPFRTMSDADYIDACVADLVDVLDTATAGDVACLIAEPIQGVGGFSLPPDGLFRAMKEVLDEYGVLFISDEVQTGWGRTGEHFWGIEAHGVTPDMMTFAKGLGNGLAVGGVVARGDVLDCFQAQSFSTFGGNPVSMAGATAVLDYIKDHDLQANCAARGAQLLSGLRAAESPIVAEVRGKGLMIGVELIKPGTTEPFVAAAARMLEETKKRGLLIGKGGLHGNVLRLGPPMTLTAEEAQEGLDILVDALAATHAALS</sequence>
<comment type="subunit">
    <text evidence="3">Homotetramer.</text>
</comment>
<evidence type="ECO:0000256" key="7">
    <source>
        <dbReference type="ARBA" id="ARBA00022898"/>
    </source>
</evidence>
<evidence type="ECO:0000256" key="5">
    <source>
        <dbReference type="ARBA" id="ARBA00022576"/>
    </source>
</evidence>
<dbReference type="InterPro" id="IPR015422">
    <property type="entry name" value="PyrdxlP-dep_Trfase_small"/>
</dbReference>
<keyword evidence="5 10" id="KW-0032">Aminotransferase</keyword>
<keyword evidence="7 9" id="KW-0663">Pyridoxal phosphate</keyword>
<accession>A0A0H3CVE7</accession>
<evidence type="ECO:0000256" key="2">
    <source>
        <dbReference type="ARBA" id="ARBA00008954"/>
    </source>
</evidence>
<dbReference type="SUPFAM" id="SSF53383">
    <property type="entry name" value="PLP-dependent transferases"/>
    <property type="match status" value="1"/>
</dbReference>
<evidence type="ECO:0000256" key="8">
    <source>
        <dbReference type="ARBA" id="ARBA00023194"/>
    </source>
</evidence>
<dbReference type="HOGENOM" id="CLU_016922_10_0_11"/>
<dbReference type="eggNOG" id="COG0160">
    <property type="taxonomic scope" value="Bacteria"/>
</dbReference>
<evidence type="ECO:0000256" key="4">
    <source>
        <dbReference type="ARBA" id="ARBA00013049"/>
    </source>
</evidence>
<dbReference type="KEGG" id="amd:AMED_0192"/>
<dbReference type="EC" id="2.6.1.44" evidence="4"/>
<comment type="cofactor">
    <cofactor evidence="1">
        <name>pyridoxal 5'-phosphate</name>
        <dbReference type="ChEBI" id="CHEBI:597326"/>
    </cofactor>
</comment>